<dbReference type="GO" id="GO:0005759">
    <property type="term" value="C:mitochondrial matrix"/>
    <property type="evidence" value="ECO:0007669"/>
    <property type="project" value="TreeGrafter"/>
</dbReference>
<comment type="caution">
    <text evidence="4">The sequence shown here is derived from an EMBL/GenBank/DDBJ whole genome shotgun (WGS) entry which is preliminary data.</text>
</comment>
<dbReference type="PANTHER" id="PTHR22602">
    <property type="entry name" value="TRANSFERASE CAF17, MITOCHONDRIAL-RELATED"/>
    <property type="match status" value="1"/>
</dbReference>
<accession>A0A0V0QRQ0</accession>
<dbReference type="GO" id="GO:0016226">
    <property type="term" value="P:iron-sulfur cluster assembly"/>
    <property type="evidence" value="ECO:0007669"/>
    <property type="project" value="TreeGrafter"/>
</dbReference>
<evidence type="ECO:0008006" key="6">
    <source>
        <dbReference type="Google" id="ProtNLM"/>
    </source>
</evidence>
<dbReference type="EMBL" id="LDAU01000110">
    <property type="protein sequence ID" value="KRX04876.1"/>
    <property type="molecule type" value="Genomic_DNA"/>
</dbReference>
<proteinExistence type="predicted"/>
<dbReference type="OrthoDB" id="288138at2759"/>
<gene>
    <name evidence="4" type="ORF">PPERSA_06510</name>
</gene>
<dbReference type="AlphaFoldDB" id="A0A0V0QRQ0"/>
<dbReference type="InterPro" id="IPR045179">
    <property type="entry name" value="YgfZ/GcvT"/>
</dbReference>
<dbReference type="InterPro" id="IPR017703">
    <property type="entry name" value="YgfZ/GCV_T_CS"/>
</dbReference>
<dbReference type="InterPro" id="IPR027266">
    <property type="entry name" value="TrmE/GcvT-like"/>
</dbReference>
<reference evidence="4 5" key="1">
    <citation type="journal article" date="2015" name="Sci. Rep.">
        <title>Genome of the facultative scuticociliatosis pathogen Pseudocohnilembus persalinus provides insight into its virulence through horizontal gene transfer.</title>
        <authorList>
            <person name="Xiong J."/>
            <person name="Wang G."/>
            <person name="Cheng J."/>
            <person name="Tian M."/>
            <person name="Pan X."/>
            <person name="Warren A."/>
            <person name="Jiang C."/>
            <person name="Yuan D."/>
            <person name="Miao W."/>
        </authorList>
    </citation>
    <scope>NUCLEOTIDE SEQUENCE [LARGE SCALE GENOMIC DNA]</scope>
    <source>
        <strain evidence="4">36N120E</strain>
    </source>
</reference>
<dbReference type="SUPFAM" id="SSF103025">
    <property type="entry name" value="Folate-binding domain"/>
    <property type="match status" value="1"/>
</dbReference>
<evidence type="ECO:0000313" key="5">
    <source>
        <dbReference type="Proteomes" id="UP000054937"/>
    </source>
</evidence>
<evidence type="ECO:0000256" key="3">
    <source>
        <dbReference type="ARBA" id="ARBA00023128"/>
    </source>
</evidence>
<name>A0A0V0QRQ0_PSEPJ</name>
<dbReference type="PANTHER" id="PTHR22602:SF0">
    <property type="entry name" value="TRANSFERASE CAF17, MITOCHONDRIAL-RELATED"/>
    <property type="match status" value="1"/>
</dbReference>
<keyword evidence="2" id="KW-0809">Transit peptide</keyword>
<sequence>MSNDINSFQNDPEQRSIYTSFLNAQGRIINDAFIIRPQISSQEKLGKNFNTSQNMMPSIQGSIKVDDINEDEINYANTMFYDPRCPKLGIRMLISSQEQNIIDQSAQKGMKTNITGQNEYDLFRINLGVAEGKEIENKLPFLVNLDFLNAINFKKGCYVGQELTARTFHTGLVRRRLIPFYLSKNPIEEYSQIALNFNYNKVLEEDFDEKIAGKTITSPQDGKSKGKILIQNLEDIQIQFKEYQGQLLYNDWLTQNIKSYLETINQKQQAKAKLF</sequence>
<dbReference type="NCBIfam" id="TIGR03317">
    <property type="entry name" value="ygfZ_signature"/>
    <property type="match status" value="1"/>
</dbReference>
<comment type="subcellular location">
    <subcellularLocation>
        <location evidence="1">Mitochondrion</location>
    </subcellularLocation>
</comment>
<keyword evidence="5" id="KW-1185">Reference proteome</keyword>
<evidence type="ECO:0000313" key="4">
    <source>
        <dbReference type="EMBL" id="KRX04876.1"/>
    </source>
</evidence>
<keyword evidence="3" id="KW-0496">Mitochondrion</keyword>
<dbReference type="Gene3D" id="3.30.1360.120">
    <property type="entry name" value="Probable tRNA modification gtpase trme, domain 1"/>
    <property type="match status" value="1"/>
</dbReference>
<dbReference type="InParanoid" id="A0A0V0QRQ0"/>
<organism evidence="4 5">
    <name type="scientific">Pseudocohnilembus persalinus</name>
    <name type="common">Ciliate</name>
    <dbReference type="NCBI Taxonomy" id="266149"/>
    <lineage>
        <taxon>Eukaryota</taxon>
        <taxon>Sar</taxon>
        <taxon>Alveolata</taxon>
        <taxon>Ciliophora</taxon>
        <taxon>Intramacronucleata</taxon>
        <taxon>Oligohymenophorea</taxon>
        <taxon>Scuticociliatia</taxon>
        <taxon>Philasterida</taxon>
        <taxon>Pseudocohnilembidae</taxon>
        <taxon>Pseudocohnilembus</taxon>
    </lineage>
</organism>
<evidence type="ECO:0000256" key="1">
    <source>
        <dbReference type="ARBA" id="ARBA00004173"/>
    </source>
</evidence>
<evidence type="ECO:0000256" key="2">
    <source>
        <dbReference type="ARBA" id="ARBA00022946"/>
    </source>
</evidence>
<protein>
    <recommendedName>
        <fullName evidence="6">Aminomethyltransferase folate-binding domain-containing protein</fullName>
    </recommendedName>
</protein>
<dbReference type="Proteomes" id="UP000054937">
    <property type="component" value="Unassembled WGS sequence"/>
</dbReference>